<dbReference type="InterPro" id="IPR009060">
    <property type="entry name" value="UBA-like_sf"/>
</dbReference>
<accession>A0ABD3MCN1</accession>
<feature type="compositionally biased region" description="Polar residues" evidence="1">
    <location>
        <begin position="549"/>
        <end position="560"/>
    </location>
</feature>
<feature type="compositionally biased region" description="Basic residues" evidence="1">
    <location>
        <begin position="568"/>
        <end position="591"/>
    </location>
</feature>
<comment type="caution">
    <text evidence="3">The sequence shown here is derived from an EMBL/GenBank/DDBJ whole genome shotgun (WGS) entry which is preliminary data.</text>
</comment>
<dbReference type="InterPro" id="IPR003892">
    <property type="entry name" value="CUE"/>
</dbReference>
<proteinExistence type="predicted"/>
<dbReference type="PANTHER" id="PTHR21494:SF0">
    <property type="entry name" value="ACTIVATING SIGNAL COINTEGRATOR 1 COMPLEX SUBUNIT 2"/>
    <property type="match status" value="1"/>
</dbReference>
<dbReference type="Gene3D" id="1.10.8.10">
    <property type="entry name" value="DNA helicase RuvA subunit, C-terminal domain"/>
    <property type="match status" value="1"/>
</dbReference>
<sequence length="600" mass="66242">MIPTTSSSPSSLNSSAISTLVDMVGKSYIESDSSWSDILEGTQSLCGIYMSSMNACRCCCYFTSDSSDEEEMYHELILAVVSLAWVHNYLLLSNKKLGDDTLNDEDEMQRIILRTLSRMLKYGLVNSFGKSEVDMEEQLSSIMTVIQNIQSAVGEEDCTLGDMLHLDEDKLGEESFISAICSKFEANDSSQPPQLQYLLDMLKSFPKSKTLQTKVDTSTSTMQSAEFNATSLEPQEPTSLTDIQIAHVKSILPSLGDGFIEEALKCYSHDVERTVEALLILSDEESNATTHTAADIHPRLLTIPRNLPRKLREGVDHYSANVNMHRGATMTKEDGKEHARIQKEYLKRVEQKAEEDAYFMDSVMRMENATKTQDDMQDVRHNFDDNVTTTRDEYDDDYDDQYDGIGDDGGMAGGIGGLDEGLYDMDIHNIHQRQESSIGRVKNEQDMWRKYNTLVREEEAESRYWQDNQNLNRTTEEGGDGNAAKYRGPDKGRGGRLIGPDGKYLPVNRGGKKGRGTASAGGGGNAGRGAGAGDKSGGRGRGGHGATSKADTNASNSQGNKADELSKLQKRRKNDNKAKIGNHHRKDRATKKAAGIVPQG</sequence>
<dbReference type="CDD" id="cd14364">
    <property type="entry name" value="CUE_ASCC2"/>
    <property type="match status" value="1"/>
</dbReference>
<dbReference type="SUPFAM" id="SSF46934">
    <property type="entry name" value="UBA-like"/>
    <property type="match status" value="1"/>
</dbReference>
<reference evidence="3 4" key="1">
    <citation type="submission" date="2024-10" db="EMBL/GenBank/DDBJ databases">
        <title>Updated reference genomes for cyclostephanoid diatoms.</title>
        <authorList>
            <person name="Roberts W.R."/>
            <person name="Alverson A.J."/>
        </authorList>
    </citation>
    <scope>NUCLEOTIDE SEQUENCE [LARGE SCALE GENOMIC DNA]</scope>
    <source>
        <strain evidence="3 4">AJA232-27</strain>
    </source>
</reference>
<evidence type="ECO:0000256" key="1">
    <source>
        <dbReference type="SAM" id="MobiDB-lite"/>
    </source>
</evidence>
<dbReference type="PANTHER" id="PTHR21494">
    <property type="entry name" value="ACTIVATING SIGNAL COINTEGRATOR 1 COMPLEX SUBUNIT 2 ASC-1 COMPLEX SUBUNIT P100"/>
    <property type="match status" value="1"/>
</dbReference>
<gene>
    <name evidence="3" type="ORF">ACHAWU_009040</name>
</gene>
<dbReference type="InterPro" id="IPR041800">
    <property type="entry name" value="ASCC2_CUE"/>
</dbReference>
<evidence type="ECO:0000259" key="2">
    <source>
        <dbReference type="PROSITE" id="PS51140"/>
    </source>
</evidence>
<feature type="region of interest" description="Disordered" evidence="1">
    <location>
        <begin position="458"/>
        <end position="600"/>
    </location>
</feature>
<dbReference type="Pfam" id="PF02845">
    <property type="entry name" value="CUE"/>
    <property type="match status" value="1"/>
</dbReference>
<keyword evidence="4" id="KW-1185">Reference proteome</keyword>
<name>A0ABD3MCN1_9STRA</name>
<evidence type="ECO:0000313" key="3">
    <source>
        <dbReference type="EMBL" id="KAL3761875.1"/>
    </source>
</evidence>
<organism evidence="3 4">
    <name type="scientific">Discostella pseudostelligera</name>
    <dbReference type="NCBI Taxonomy" id="259834"/>
    <lineage>
        <taxon>Eukaryota</taxon>
        <taxon>Sar</taxon>
        <taxon>Stramenopiles</taxon>
        <taxon>Ochrophyta</taxon>
        <taxon>Bacillariophyta</taxon>
        <taxon>Coscinodiscophyceae</taxon>
        <taxon>Thalassiosirophycidae</taxon>
        <taxon>Stephanodiscales</taxon>
        <taxon>Stephanodiscaceae</taxon>
        <taxon>Discostella</taxon>
    </lineage>
</organism>
<dbReference type="EMBL" id="JALLBG020000146">
    <property type="protein sequence ID" value="KAL3761875.1"/>
    <property type="molecule type" value="Genomic_DNA"/>
</dbReference>
<dbReference type="PROSITE" id="PS51140">
    <property type="entry name" value="CUE"/>
    <property type="match status" value="1"/>
</dbReference>
<dbReference type="Proteomes" id="UP001530293">
    <property type="component" value="Unassembled WGS sequence"/>
</dbReference>
<dbReference type="InterPro" id="IPR052586">
    <property type="entry name" value="ASCC2"/>
</dbReference>
<protein>
    <recommendedName>
        <fullName evidence="2">CUE domain-containing protein</fullName>
    </recommendedName>
</protein>
<feature type="domain" description="CUE" evidence="2">
    <location>
        <begin position="240"/>
        <end position="283"/>
    </location>
</feature>
<evidence type="ECO:0000313" key="4">
    <source>
        <dbReference type="Proteomes" id="UP001530293"/>
    </source>
</evidence>
<feature type="compositionally biased region" description="Gly residues" evidence="1">
    <location>
        <begin position="519"/>
        <end position="545"/>
    </location>
</feature>
<dbReference type="AlphaFoldDB" id="A0ABD3MCN1"/>